<dbReference type="GO" id="GO:0003677">
    <property type="term" value="F:DNA binding"/>
    <property type="evidence" value="ECO:0007669"/>
    <property type="project" value="UniProtKB-UniRule"/>
</dbReference>
<organism evidence="6 7">
    <name type="scientific">Methanohalobium evestigatum (strain ATCC BAA-1072 / DSM 3721 / NBRC 107634 / OCM 161 / Z-7303)</name>
    <dbReference type="NCBI Taxonomy" id="644295"/>
    <lineage>
        <taxon>Archaea</taxon>
        <taxon>Methanobacteriati</taxon>
        <taxon>Methanobacteriota</taxon>
        <taxon>Stenosarchaea group</taxon>
        <taxon>Methanomicrobia</taxon>
        <taxon>Methanosarcinales</taxon>
        <taxon>Methanosarcinaceae</taxon>
        <taxon>Methanohalobium</taxon>
    </lineage>
</organism>
<dbReference type="InterPro" id="IPR036443">
    <property type="entry name" value="Znf_RanBP2_sf"/>
</dbReference>
<dbReference type="InterPro" id="IPR050090">
    <property type="entry name" value="Tyrosine_recombinase_XerCD"/>
</dbReference>
<dbReference type="InterPro" id="IPR044068">
    <property type="entry name" value="CB"/>
</dbReference>
<dbReference type="PROSITE" id="PS51900">
    <property type="entry name" value="CB"/>
    <property type="match status" value="1"/>
</dbReference>
<dbReference type="Gene3D" id="1.10.443.10">
    <property type="entry name" value="Intergrase catalytic core"/>
    <property type="match status" value="1"/>
</dbReference>
<evidence type="ECO:0000256" key="3">
    <source>
        <dbReference type="PROSITE-ProRule" id="PRU01248"/>
    </source>
</evidence>
<dbReference type="Proteomes" id="UP000000391">
    <property type="component" value="Chromosome"/>
</dbReference>
<accession>D7E8H3</accession>
<dbReference type="HOGENOM" id="CLU_027562_2_2_2"/>
<sequence>MVFVDYDKQLEQTEQLIKDADYPEENKQILFDYENHMFMNGLKKSTIRNHLYGMHYISGIINKPFPQVQKRDIESYIGYLERNIDSESSKSTKKTQLKKFFKWYHGSETELTSWIKTNKKSNRKLPDQLITTEEVKQMIEAADYVRDKALIAVLYDTGARVSEIGNLKIKDLNFDQYGGVIKVDGKTGMRRIRIIFSVPYINMWLNTHPLRDNQDSYLWVTLSRRAKCSQLRYHSINDNLKIIAKRAGINKKIYNHLFRHSRATELANHLTQAQMEEHLGWIHGSNMPQTYIHMSGKEVDDAILKMHGFKKDEETQPELTARQCPRCDEMNGPTSKFCSRCGAALDTQIAMELDEKKSSIMQRFMDMVQNDPELLSMIQQNAVEDEDKNK</sequence>
<dbReference type="GO" id="GO:0006310">
    <property type="term" value="P:DNA recombination"/>
    <property type="evidence" value="ECO:0007669"/>
    <property type="project" value="UniProtKB-KW"/>
</dbReference>
<keyword evidence="7" id="KW-1185">Reference proteome</keyword>
<dbReference type="InterPro" id="IPR011010">
    <property type="entry name" value="DNA_brk_join_enz"/>
</dbReference>
<protein>
    <submittedName>
        <fullName evidence="6">Integrase family protein</fullName>
    </submittedName>
</protein>
<feature type="domain" description="Core-binding (CB)" evidence="5">
    <location>
        <begin position="24"/>
        <end position="105"/>
    </location>
</feature>
<dbReference type="SUPFAM" id="SSF56349">
    <property type="entry name" value="DNA breaking-rejoining enzymes"/>
    <property type="match status" value="1"/>
</dbReference>
<dbReference type="OrthoDB" id="144892at2157"/>
<dbReference type="PANTHER" id="PTHR30349:SF87">
    <property type="entry name" value="TRANSPOSASE A"/>
    <property type="match status" value="1"/>
</dbReference>
<evidence type="ECO:0000259" key="4">
    <source>
        <dbReference type="PROSITE" id="PS51898"/>
    </source>
</evidence>
<evidence type="ECO:0000256" key="2">
    <source>
        <dbReference type="ARBA" id="ARBA00023172"/>
    </source>
</evidence>
<dbReference type="GeneID" id="9346231"/>
<evidence type="ECO:0000313" key="7">
    <source>
        <dbReference type="Proteomes" id="UP000000391"/>
    </source>
</evidence>
<dbReference type="AlphaFoldDB" id="D7E8H3"/>
<gene>
    <name evidence="6" type="ordered locus">Metev_0609</name>
</gene>
<proteinExistence type="predicted"/>
<evidence type="ECO:0000259" key="5">
    <source>
        <dbReference type="PROSITE" id="PS51900"/>
    </source>
</evidence>
<evidence type="ECO:0000313" key="6">
    <source>
        <dbReference type="EMBL" id="ADI73515.1"/>
    </source>
</evidence>
<dbReference type="Pfam" id="PF00589">
    <property type="entry name" value="Phage_integrase"/>
    <property type="match status" value="1"/>
</dbReference>
<name>D7E8H3_METEZ</name>
<dbReference type="InterPro" id="IPR002104">
    <property type="entry name" value="Integrase_catalytic"/>
</dbReference>
<dbReference type="SUPFAM" id="SSF90209">
    <property type="entry name" value="Ran binding protein zinc finger-like"/>
    <property type="match status" value="1"/>
</dbReference>
<keyword evidence="1 3" id="KW-0238">DNA-binding</keyword>
<feature type="domain" description="Tyr recombinase" evidence="4">
    <location>
        <begin position="124"/>
        <end position="304"/>
    </location>
</feature>
<dbReference type="PANTHER" id="PTHR30349">
    <property type="entry name" value="PHAGE INTEGRASE-RELATED"/>
    <property type="match status" value="1"/>
</dbReference>
<keyword evidence="2" id="KW-0233">DNA recombination</keyword>
<dbReference type="KEGG" id="mev:Metev_0609"/>
<dbReference type="GO" id="GO:0015074">
    <property type="term" value="P:DNA integration"/>
    <property type="evidence" value="ECO:0007669"/>
    <property type="project" value="InterPro"/>
</dbReference>
<dbReference type="InterPro" id="IPR013762">
    <property type="entry name" value="Integrase-like_cat_sf"/>
</dbReference>
<dbReference type="PROSITE" id="PS51898">
    <property type="entry name" value="TYR_RECOMBINASE"/>
    <property type="match status" value="1"/>
</dbReference>
<dbReference type="EMBL" id="CP002069">
    <property type="protein sequence ID" value="ADI73515.1"/>
    <property type="molecule type" value="Genomic_DNA"/>
</dbReference>
<reference evidence="6 7" key="1">
    <citation type="submission" date="2010-06" db="EMBL/GenBank/DDBJ databases">
        <title>Complete sequence chromosome of Methanohalobium evestigatum Z-7303.</title>
        <authorList>
            <consortium name="US DOE Joint Genome Institute"/>
            <person name="Lucas S."/>
            <person name="Copeland A."/>
            <person name="Lapidus A."/>
            <person name="Cheng J.-F."/>
            <person name="Bruce D."/>
            <person name="Goodwin L."/>
            <person name="Pitluck S."/>
            <person name="Saunders E."/>
            <person name="Detter J.C."/>
            <person name="Han C."/>
            <person name="Tapia R."/>
            <person name="Land M."/>
            <person name="Hauser L."/>
            <person name="Kyrpides N."/>
            <person name="Mikhailova N."/>
            <person name="Sieprawska-Lupa M."/>
            <person name="Whitman W.B."/>
            <person name="Anderson I."/>
            <person name="Woyke T."/>
        </authorList>
    </citation>
    <scope>NUCLEOTIDE SEQUENCE [LARGE SCALE GENOMIC DNA]</scope>
    <source>
        <strain evidence="7">ATCC BAA-1072 / DSM 3721 / NBRC 107634 / OCM 161 / Z-7303</strain>
    </source>
</reference>
<dbReference type="RefSeq" id="WP_013194083.1">
    <property type="nucleotide sequence ID" value="NC_014253.1"/>
</dbReference>
<evidence type="ECO:0000256" key="1">
    <source>
        <dbReference type="ARBA" id="ARBA00023125"/>
    </source>
</evidence>